<dbReference type="InterPro" id="IPR006530">
    <property type="entry name" value="YD"/>
</dbReference>
<dbReference type="NCBIfam" id="TIGR01643">
    <property type="entry name" value="YD_repeat_2x"/>
    <property type="match status" value="1"/>
</dbReference>
<dbReference type="GO" id="GO:0016787">
    <property type="term" value="F:hydrolase activity"/>
    <property type="evidence" value="ECO:0007669"/>
    <property type="project" value="UniProtKB-KW"/>
</dbReference>
<feature type="compositionally biased region" description="Polar residues" evidence="1">
    <location>
        <begin position="519"/>
        <end position="532"/>
    </location>
</feature>
<feature type="compositionally biased region" description="Basic and acidic residues" evidence="1">
    <location>
        <begin position="577"/>
        <end position="590"/>
    </location>
</feature>
<keyword evidence="3" id="KW-1185">Reference proteome</keyword>
<evidence type="ECO:0000313" key="2">
    <source>
        <dbReference type="EMBL" id="QHJ14042.1"/>
    </source>
</evidence>
<dbReference type="NCBIfam" id="TIGR03696">
    <property type="entry name" value="Rhs_assc_core"/>
    <property type="match status" value="1"/>
</dbReference>
<protein>
    <submittedName>
        <fullName evidence="2">tRNA3(Ser)-specific nuclease WapA</fullName>
        <ecNumber evidence="2">3.1.-.-</ecNumber>
    </submittedName>
</protein>
<dbReference type="InterPro" id="IPR022385">
    <property type="entry name" value="Rhs_assc_core"/>
</dbReference>
<dbReference type="Proteomes" id="UP000464524">
    <property type="component" value="Plasmid unnamed"/>
</dbReference>
<accession>A0A857JRG6</accession>
<reference evidence="2 3" key="1">
    <citation type="submission" date="2019-12" db="EMBL/GenBank/DDBJ databases">
        <title>Genome sequencing and assembly of endphytes of Porphyra tenera.</title>
        <authorList>
            <person name="Park J.M."/>
            <person name="Shin R."/>
            <person name="Jo S.H."/>
        </authorList>
    </citation>
    <scope>NUCLEOTIDE SEQUENCE [LARGE SCALE GENOMIC DNA]</scope>
    <source>
        <strain evidence="2 3">GPM4</strain>
        <plasmid evidence="2 3">unnamed</plasmid>
    </source>
</reference>
<dbReference type="AlphaFoldDB" id="A0A857JRG6"/>
<dbReference type="EMBL" id="CP047657">
    <property type="protein sequence ID" value="QHJ14042.1"/>
    <property type="molecule type" value="Genomic_DNA"/>
</dbReference>
<feature type="region of interest" description="Disordered" evidence="1">
    <location>
        <begin position="564"/>
        <end position="602"/>
    </location>
</feature>
<feature type="region of interest" description="Disordered" evidence="1">
    <location>
        <begin position="514"/>
        <end position="536"/>
    </location>
</feature>
<gene>
    <name evidence="2" type="ORF">FX988_04324</name>
</gene>
<dbReference type="InterPro" id="IPR050708">
    <property type="entry name" value="T6SS_VgrG/RHS"/>
</dbReference>
<name>A0A857JRG6_9ALTE</name>
<keyword evidence="2" id="KW-0378">Hydrolase</keyword>
<dbReference type="Gene3D" id="2.180.10.10">
    <property type="entry name" value="RHS repeat-associated core"/>
    <property type="match status" value="1"/>
</dbReference>
<proteinExistence type="predicted"/>
<dbReference type="PANTHER" id="PTHR32305:SF15">
    <property type="entry name" value="PROTEIN RHSA-RELATED"/>
    <property type="match status" value="1"/>
</dbReference>
<organism evidence="2 3">
    <name type="scientific">Paraglaciecola mesophila</name>
    <dbReference type="NCBI Taxonomy" id="197222"/>
    <lineage>
        <taxon>Bacteria</taxon>
        <taxon>Pseudomonadati</taxon>
        <taxon>Pseudomonadota</taxon>
        <taxon>Gammaproteobacteria</taxon>
        <taxon>Alteromonadales</taxon>
        <taxon>Alteromonadaceae</taxon>
        <taxon>Paraglaciecola</taxon>
    </lineage>
</organism>
<geneLocation type="plasmid" evidence="2 3">
    <name>unnamed</name>
</geneLocation>
<dbReference type="PANTHER" id="PTHR32305">
    <property type="match status" value="1"/>
</dbReference>
<dbReference type="RefSeq" id="WP_254700805.1">
    <property type="nucleotide sequence ID" value="NZ_CP047657.1"/>
</dbReference>
<sequence length="722" mass="78905">MIPATGARKFGLICSESEKGMSRTYQYDSALRVTQTTTTLDGANFISENQFDDNFGRPIGLVYPNGLTLAYEYNAQGYLVSEKNAASSYIYRTIEDMDAFGNISSATMSDGLLTGHYLYSQKSAQMLSSTITGSQRLHELYYTNYDEFGNIIEQSNLVTGTSERFTYDNLQRLTNNVAEHAGSVVQAVSYGYDAIGNFKYKSDYSTTVENAYQYIQGEAGPNAVTSVIKPNGLVSFKYDAKGNMISGDGLTATYTAYGKPEIIAKNGKTSNFAYGSDRLRYKQESDNDSIYYIDKLSELEGKDWRIYISDVAVIKYKAGDPMQNTSQSSEIRFLHRDRLGSATTLTDHNGQVTERRRFDPFGKPRGISSESLLSARISSFGSDSEVSKRGFTDHEHLDEHELIHMNGRVYDYNLGRFLSVDPLVQAPTNSQSLNPYSYIMNNPLSGTDPTGYCSTTDTMKDCAGGLEEGKTQAITNSDGKTVGYVGKDSKGNVHITNNGASKGQTAVSNSIASVGKPNDINSQNQVARSDPQANRKQDVELNGSETACAPMCVMPSVGTSALGVGGALGSPEEGEADSGHIHPGFEDSKKSTLSFSKRSDDVNAEADNTGALSANNRAGQYSIRLQIQTGDENLDSIAIIRGASVTKSEAWTGLEHLYHGTKNSNKEWNRSLRSAIINMSKKIKSLKTGVAGTGNVMRSEFIFRRRLYRVDLENLSGVNLIQ</sequence>
<dbReference type="EC" id="3.1.-.-" evidence="2"/>
<keyword evidence="2" id="KW-0614">Plasmid</keyword>
<evidence type="ECO:0000313" key="3">
    <source>
        <dbReference type="Proteomes" id="UP000464524"/>
    </source>
</evidence>
<dbReference type="KEGG" id="pmes:FX988_04324"/>
<evidence type="ECO:0000256" key="1">
    <source>
        <dbReference type="SAM" id="MobiDB-lite"/>
    </source>
</evidence>